<proteinExistence type="predicted"/>
<reference evidence="1 2" key="1">
    <citation type="submission" date="2011-11" db="EMBL/GenBank/DDBJ databases">
        <title>Whole genome shotgun sequence of Gordonia araii NBRC 100433.</title>
        <authorList>
            <person name="Yoshida Y."/>
            <person name="Hosoyama A."/>
            <person name="Tsuchikane K."/>
            <person name="Katsumata H."/>
            <person name="Yamazaki S."/>
            <person name="Fujita N."/>
        </authorList>
    </citation>
    <scope>NUCLEOTIDE SEQUENCE [LARGE SCALE GENOMIC DNA]</scope>
    <source>
        <strain evidence="1 2">NBRC 100433</strain>
    </source>
</reference>
<gene>
    <name evidence="1" type="ORF">GOARA_082_00840</name>
</gene>
<dbReference type="EMBL" id="BAEE01000082">
    <property type="protein sequence ID" value="GAB11695.1"/>
    <property type="molecule type" value="Genomic_DNA"/>
</dbReference>
<organism evidence="1 2">
    <name type="scientific">Gordonia araii NBRC 100433</name>
    <dbReference type="NCBI Taxonomy" id="1073574"/>
    <lineage>
        <taxon>Bacteria</taxon>
        <taxon>Bacillati</taxon>
        <taxon>Actinomycetota</taxon>
        <taxon>Actinomycetes</taxon>
        <taxon>Mycobacteriales</taxon>
        <taxon>Gordoniaceae</taxon>
        <taxon>Gordonia</taxon>
    </lineage>
</organism>
<dbReference type="STRING" id="1073574.GOARA_082_00840"/>
<protein>
    <submittedName>
        <fullName evidence="1">Uncharacterized protein</fullName>
    </submittedName>
</protein>
<accession>G7H770</accession>
<evidence type="ECO:0000313" key="1">
    <source>
        <dbReference type="EMBL" id="GAB11695.1"/>
    </source>
</evidence>
<sequence>MPNLAQMRQRTLAAVAVAASIGLLGGCSIGDPPGSSSPTTTWGEVHDDVRPLKKHFPVVGTPVSASWVKGSIGQPPSRIELPSPSSTALDAVVELEPAVAAKLHDELADADQSAMPSADPDVAPALRSALPGGPYIVAKNNLGSTYGWSATVYLSRDRPVLVLHAFLPWATGFTE</sequence>
<evidence type="ECO:0000313" key="2">
    <source>
        <dbReference type="Proteomes" id="UP000035088"/>
    </source>
</evidence>
<keyword evidence="2" id="KW-1185">Reference proteome</keyword>
<dbReference type="Proteomes" id="UP000035088">
    <property type="component" value="Unassembled WGS sequence"/>
</dbReference>
<comment type="caution">
    <text evidence="1">The sequence shown here is derived from an EMBL/GenBank/DDBJ whole genome shotgun (WGS) entry which is preliminary data.</text>
</comment>
<name>G7H770_9ACTN</name>
<dbReference type="AlphaFoldDB" id="G7H770"/>